<dbReference type="GO" id="GO:0005634">
    <property type="term" value="C:nucleus"/>
    <property type="evidence" value="ECO:0007669"/>
    <property type="project" value="UniProtKB-SubCell"/>
</dbReference>
<dbReference type="GO" id="GO:0000981">
    <property type="term" value="F:DNA-binding transcription factor activity, RNA polymerase II-specific"/>
    <property type="evidence" value="ECO:0007669"/>
    <property type="project" value="InterPro"/>
</dbReference>
<keyword evidence="2" id="KW-0479">Metal-binding</keyword>
<dbReference type="OrthoDB" id="9996127at2759"/>
<evidence type="ECO:0000256" key="3">
    <source>
        <dbReference type="ARBA" id="ARBA00023242"/>
    </source>
</evidence>
<gene>
    <name evidence="6" type="ORF">PMIN01_07052</name>
</gene>
<dbReference type="AlphaFoldDB" id="A0A9P6GH62"/>
<dbReference type="CDD" id="cd12148">
    <property type="entry name" value="fungal_TF_MHR"/>
    <property type="match status" value="1"/>
</dbReference>
<evidence type="ECO:0000256" key="2">
    <source>
        <dbReference type="ARBA" id="ARBA00022723"/>
    </source>
</evidence>
<dbReference type="InterPro" id="IPR050613">
    <property type="entry name" value="Sec_Metabolite_Reg"/>
</dbReference>
<feature type="domain" description="Zn(2)-C6 fungal-type" evidence="5">
    <location>
        <begin position="40"/>
        <end position="72"/>
    </location>
</feature>
<proteinExistence type="predicted"/>
<evidence type="ECO:0000313" key="7">
    <source>
        <dbReference type="Proteomes" id="UP000756921"/>
    </source>
</evidence>
<accession>A0A9P6GH62</accession>
<feature type="region of interest" description="Disordered" evidence="4">
    <location>
        <begin position="651"/>
        <end position="685"/>
    </location>
</feature>
<keyword evidence="7" id="KW-1185">Reference proteome</keyword>
<protein>
    <submittedName>
        <fullName evidence="6">C6 transcription factor</fullName>
    </submittedName>
</protein>
<dbReference type="PROSITE" id="PS50048">
    <property type="entry name" value="ZN2_CY6_FUNGAL_2"/>
    <property type="match status" value="1"/>
</dbReference>
<dbReference type="SMART" id="SM00906">
    <property type="entry name" value="Fungal_trans"/>
    <property type="match status" value="1"/>
</dbReference>
<evidence type="ECO:0000259" key="5">
    <source>
        <dbReference type="PROSITE" id="PS50048"/>
    </source>
</evidence>
<comment type="subcellular location">
    <subcellularLocation>
        <location evidence="1">Nucleus</location>
    </subcellularLocation>
</comment>
<dbReference type="SUPFAM" id="SSF57701">
    <property type="entry name" value="Zn2/Cys6 DNA-binding domain"/>
    <property type="match status" value="1"/>
</dbReference>
<dbReference type="Proteomes" id="UP000756921">
    <property type="component" value="Unassembled WGS sequence"/>
</dbReference>
<dbReference type="GO" id="GO:0008270">
    <property type="term" value="F:zinc ion binding"/>
    <property type="evidence" value="ECO:0007669"/>
    <property type="project" value="InterPro"/>
</dbReference>
<dbReference type="InterPro" id="IPR036864">
    <property type="entry name" value="Zn2-C6_fun-type_DNA-bd_sf"/>
</dbReference>
<feature type="region of interest" description="Disordered" evidence="4">
    <location>
        <begin position="420"/>
        <end position="440"/>
    </location>
</feature>
<name>A0A9P6GH62_9PLEO</name>
<dbReference type="EMBL" id="WJXW01000006">
    <property type="protein sequence ID" value="KAF9735647.1"/>
    <property type="molecule type" value="Genomic_DNA"/>
</dbReference>
<dbReference type="Gene3D" id="4.10.240.10">
    <property type="entry name" value="Zn(2)-C6 fungal-type DNA-binding domain"/>
    <property type="match status" value="1"/>
</dbReference>
<dbReference type="CDD" id="cd00067">
    <property type="entry name" value="GAL4"/>
    <property type="match status" value="1"/>
</dbReference>
<dbReference type="InterPro" id="IPR001138">
    <property type="entry name" value="Zn2Cys6_DnaBD"/>
</dbReference>
<evidence type="ECO:0000313" key="6">
    <source>
        <dbReference type="EMBL" id="KAF9735647.1"/>
    </source>
</evidence>
<dbReference type="Pfam" id="PF00172">
    <property type="entry name" value="Zn_clus"/>
    <property type="match status" value="1"/>
</dbReference>
<evidence type="ECO:0000256" key="4">
    <source>
        <dbReference type="SAM" id="MobiDB-lite"/>
    </source>
</evidence>
<dbReference type="PANTHER" id="PTHR31001">
    <property type="entry name" value="UNCHARACTERIZED TRANSCRIPTIONAL REGULATORY PROTEIN"/>
    <property type="match status" value="1"/>
</dbReference>
<comment type="caution">
    <text evidence="6">The sequence shown here is derived from an EMBL/GenBank/DDBJ whole genome shotgun (WGS) entry which is preliminary data.</text>
</comment>
<dbReference type="GO" id="GO:0006351">
    <property type="term" value="P:DNA-templated transcription"/>
    <property type="evidence" value="ECO:0007669"/>
    <property type="project" value="InterPro"/>
</dbReference>
<dbReference type="InterPro" id="IPR007219">
    <property type="entry name" value="XnlR_reg_dom"/>
</dbReference>
<keyword evidence="3" id="KW-0539">Nucleus</keyword>
<dbReference type="GO" id="GO:0003677">
    <property type="term" value="F:DNA binding"/>
    <property type="evidence" value="ECO:0007669"/>
    <property type="project" value="InterPro"/>
</dbReference>
<evidence type="ECO:0000256" key="1">
    <source>
        <dbReference type="ARBA" id="ARBA00004123"/>
    </source>
</evidence>
<dbReference type="PANTHER" id="PTHR31001:SF49">
    <property type="entry name" value="ZN(II)2CYS6 TRANSCRIPTION FACTOR (EUROFUNG)"/>
    <property type="match status" value="1"/>
</dbReference>
<dbReference type="SMART" id="SM00066">
    <property type="entry name" value="GAL4"/>
    <property type="match status" value="1"/>
</dbReference>
<dbReference type="Pfam" id="PF04082">
    <property type="entry name" value="Fungal_trans"/>
    <property type="match status" value="1"/>
</dbReference>
<reference evidence="6" key="1">
    <citation type="journal article" date="2020" name="Mol. Plant Microbe Interact.">
        <title>Genome Sequence of the Biocontrol Agent Coniothyrium minitans strain Conio (IMI 134523).</title>
        <authorList>
            <person name="Patel D."/>
            <person name="Shittu T.A."/>
            <person name="Baroncelli R."/>
            <person name="Muthumeenakshi S."/>
            <person name="Osborne T.H."/>
            <person name="Janganan T.K."/>
            <person name="Sreenivasaprasad S."/>
        </authorList>
    </citation>
    <scope>NUCLEOTIDE SEQUENCE</scope>
    <source>
        <strain evidence="6">Conio</strain>
    </source>
</reference>
<sequence>MSGPSASCTGNLAPTTATTTPVAAELLVRAPIKRARPQLSCTPCRQGKLKCNREHPVCDQCAKRSRHEACQYVPAPPRNKQAQNMRGRIRNLESLVVNLINQKQQEDGAGTPAAPSTETAAIKGTEELSPETFGQMRISSQGNETYVGAGHWSALLKEIGEVKDGIEDDEDEDQEEDWDDDAAQSTVTFGMPRSITKTQLIQAMPSKEECDRLLPLWFNSADPHLFIIHAPTFQEEYNQFWLDASSTSVMWIALLYSAMALGIILGPRNPGMNAQVAAYHNPPGSTHDCTDSKGTNDYLNSAVNRFQQLASSAIVLADVTKSQPYTLETLMIYSECELLRRDDHHSKIWLMNGVSMRVAMRMGYHRDPSNFKAMSPFQGEMRRRVWHVLNMFDTLVSFAIGLPAVVRRIESDTRAPQNLYDADLSPGMTTMPKARPSSESTPATYTIAKAKICAVFAEAAELAQRITPPRYAIVVSLEKRLEEVHDQVPEGMRVRPLQKCVTDAPVLIMGRYNIELLYLKTKLVLHRTFLTAGQTDPRYAGSRKICVDSALEILRYHITIFHACQPGGQLNKVWWYMSSLQTFDFLLAAMVICLELNHLQSTGDSSSDKISDMVSLLQITHDIWANHPNRFRDSVRGAAILKAMLKKCSSPGQSDVSLQDAVPSGFENNTSHLPKEVTPESLPEELPPQIWSNWPSADNMTFDMPDIASEIDWNLWDSTMMGQVHMLPPTNWVNSNNTTMESWMGATSNVDSMIAQGLEGFTDLRDPLSIYGPSAFSPAPPPPSSTNTS</sequence>
<dbReference type="PROSITE" id="PS00463">
    <property type="entry name" value="ZN2_CY6_FUNGAL_1"/>
    <property type="match status" value="1"/>
</dbReference>
<organism evidence="6 7">
    <name type="scientific">Paraphaeosphaeria minitans</name>
    <dbReference type="NCBI Taxonomy" id="565426"/>
    <lineage>
        <taxon>Eukaryota</taxon>
        <taxon>Fungi</taxon>
        <taxon>Dikarya</taxon>
        <taxon>Ascomycota</taxon>
        <taxon>Pezizomycotina</taxon>
        <taxon>Dothideomycetes</taxon>
        <taxon>Pleosporomycetidae</taxon>
        <taxon>Pleosporales</taxon>
        <taxon>Massarineae</taxon>
        <taxon>Didymosphaeriaceae</taxon>
        <taxon>Paraphaeosphaeria</taxon>
    </lineage>
</organism>